<dbReference type="InterPro" id="IPR013320">
    <property type="entry name" value="ConA-like_dom_sf"/>
</dbReference>
<dbReference type="Proteomes" id="UP000682733">
    <property type="component" value="Unassembled WGS sequence"/>
</dbReference>
<gene>
    <name evidence="2" type="ORF">TMI583_LOCUS44624</name>
</gene>
<reference evidence="2" key="1">
    <citation type="submission" date="2021-02" db="EMBL/GenBank/DDBJ databases">
        <authorList>
            <person name="Nowell W R."/>
        </authorList>
    </citation>
    <scope>NUCLEOTIDE SEQUENCE</scope>
</reference>
<comment type="caution">
    <text evidence="2">The sequence shown here is derived from an EMBL/GenBank/DDBJ whole genome shotgun (WGS) entry which is preliminary data.</text>
</comment>
<name>A0A8S2WGG2_9BILA</name>
<protein>
    <recommendedName>
        <fullName evidence="4">B30.2/SPRY domain-containing protein</fullName>
    </recommendedName>
</protein>
<sequence length="296" mass="34222">KQFEKISLQHDSIFQQLTVSNPTHPLQQQIDEWEMNLISKIKLVANDARKQVSDALIENNREIMKDFVLITNELKIGRQTKDYVETDLNKWRTELDKTEQEVNSTRNMWIDSHDSSLPPINMIKIKLNNIDKFGETKGSMQVKDNNRVALHSGGGDSHSSAYGTALYSKGVHRVSFKIEKMYDNYWIFFGITSSNMPVKAAACLSRSAYGWAATSNWRKFIYLNGVLTSGAHSKYNEDIRKHDVVELILDCNKRKIQLFNKRSNKKYEINVDDRACPFPWRITVTLHHSGDRLRLV</sequence>
<dbReference type="InterPro" id="IPR043136">
    <property type="entry name" value="B30.2/SPRY_sf"/>
</dbReference>
<evidence type="ECO:0000313" key="3">
    <source>
        <dbReference type="Proteomes" id="UP000682733"/>
    </source>
</evidence>
<proteinExistence type="predicted"/>
<evidence type="ECO:0000313" key="2">
    <source>
        <dbReference type="EMBL" id="CAF4424653.1"/>
    </source>
</evidence>
<organism evidence="2 3">
    <name type="scientific">Didymodactylos carnosus</name>
    <dbReference type="NCBI Taxonomy" id="1234261"/>
    <lineage>
        <taxon>Eukaryota</taxon>
        <taxon>Metazoa</taxon>
        <taxon>Spiralia</taxon>
        <taxon>Gnathifera</taxon>
        <taxon>Rotifera</taxon>
        <taxon>Eurotatoria</taxon>
        <taxon>Bdelloidea</taxon>
        <taxon>Philodinida</taxon>
        <taxon>Philodinidae</taxon>
        <taxon>Didymodactylos</taxon>
    </lineage>
</organism>
<dbReference type="SUPFAM" id="SSF49899">
    <property type="entry name" value="Concanavalin A-like lectins/glucanases"/>
    <property type="match status" value="1"/>
</dbReference>
<dbReference type="AlphaFoldDB" id="A0A8S2WGG2"/>
<feature type="non-terminal residue" evidence="2">
    <location>
        <position position="1"/>
    </location>
</feature>
<evidence type="ECO:0008006" key="4">
    <source>
        <dbReference type="Google" id="ProtNLM"/>
    </source>
</evidence>
<dbReference type="Gene3D" id="2.60.120.920">
    <property type="match status" value="1"/>
</dbReference>
<dbReference type="EMBL" id="CAJOBA010077423">
    <property type="protein sequence ID" value="CAF4424653.1"/>
    <property type="molecule type" value="Genomic_DNA"/>
</dbReference>
<keyword evidence="1" id="KW-0175">Coiled coil</keyword>
<feature type="coiled-coil region" evidence="1">
    <location>
        <begin position="81"/>
        <end position="108"/>
    </location>
</feature>
<evidence type="ECO:0000256" key="1">
    <source>
        <dbReference type="SAM" id="Coils"/>
    </source>
</evidence>
<accession>A0A8S2WGG2</accession>